<organism evidence="1 2">
    <name type="scientific">Natrinema halophilum</name>
    <dbReference type="NCBI Taxonomy" id="1699371"/>
    <lineage>
        <taxon>Archaea</taxon>
        <taxon>Methanobacteriati</taxon>
        <taxon>Methanobacteriota</taxon>
        <taxon>Stenosarchaea group</taxon>
        <taxon>Halobacteria</taxon>
        <taxon>Halobacteriales</taxon>
        <taxon>Natrialbaceae</taxon>
        <taxon>Natrinema</taxon>
    </lineage>
</organism>
<evidence type="ECO:0000313" key="2">
    <source>
        <dbReference type="Proteomes" id="UP000509241"/>
    </source>
</evidence>
<gene>
    <name evidence="1" type="ORF">HYG82_09735</name>
</gene>
<proteinExistence type="predicted"/>
<protein>
    <recommendedName>
        <fullName evidence="3">HEAT repeat domain-containing protein</fullName>
    </recommendedName>
</protein>
<reference evidence="1 2" key="1">
    <citation type="submission" date="2020-07" db="EMBL/GenBank/DDBJ databases">
        <authorList>
            <person name="Cui H."/>
        </authorList>
    </citation>
    <scope>NUCLEOTIDE SEQUENCE [LARGE SCALE GENOMIC DNA]</scope>
    <source>
        <strain evidence="1 2">YPL8</strain>
    </source>
</reference>
<sequence length="66" mass="7443">MSLATDTNPDEYVRKNRETLVKIIKHGNDDFVRSLALAAIVEFGGEPDLEKVRREIDRVIEMEGAA</sequence>
<dbReference type="EMBL" id="CP058601">
    <property type="protein sequence ID" value="QLG49111.1"/>
    <property type="molecule type" value="Genomic_DNA"/>
</dbReference>
<accession>A0A7D5H2J1</accession>
<keyword evidence="2" id="KW-1185">Reference proteome</keyword>
<evidence type="ECO:0000313" key="1">
    <source>
        <dbReference type="EMBL" id="QLG49111.1"/>
    </source>
</evidence>
<evidence type="ECO:0008006" key="3">
    <source>
        <dbReference type="Google" id="ProtNLM"/>
    </source>
</evidence>
<dbReference type="AlphaFoldDB" id="A0A7D5H2J1"/>
<dbReference type="Proteomes" id="UP000509241">
    <property type="component" value="Chromosome"/>
</dbReference>
<dbReference type="RefSeq" id="WP_179260846.1">
    <property type="nucleotide sequence ID" value="NZ_CP058601.1"/>
</dbReference>
<dbReference type="OrthoDB" id="217989at2157"/>
<dbReference type="KEGG" id="haly:HYG82_09735"/>
<dbReference type="GeneID" id="56033572"/>
<name>A0A7D5H2J1_9EURY</name>